<dbReference type="Proteomes" id="UP000195880">
    <property type="component" value="Chromosome"/>
</dbReference>
<evidence type="ECO:0000259" key="2">
    <source>
        <dbReference type="Pfam" id="PF06724"/>
    </source>
</evidence>
<dbReference type="eggNOG" id="ENOG5030WMB">
    <property type="taxonomic scope" value="Bacteria"/>
</dbReference>
<dbReference type="Pfam" id="PF06724">
    <property type="entry name" value="DUF1206"/>
    <property type="match status" value="3"/>
</dbReference>
<protein>
    <submittedName>
        <fullName evidence="3">Membrane protein</fullName>
    </submittedName>
</protein>
<keyword evidence="1" id="KW-0812">Transmembrane</keyword>
<feature type="transmembrane region" description="Helical" evidence="1">
    <location>
        <begin position="79"/>
        <end position="98"/>
    </location>
</feature>
<organism evidence="3 4">
    <name type="scientific">Streptomyces alboflavus</name>
    <dbReference type="NCBI Taxonomy" id="67267"/>
    <lineage>
        <taxon>Bacteria</taxon>
        <taxon>Bacillati</taxon>
        <taxon>Actinomycetota</taxon>
        <taxon>Actinomycetes</taxon>
        <taxon>Kitasatosporales</taxon>
        <taxon>Streptomycetaceae</taxon>
        <taxon>Streptomyces</taxon>
    </lineage>
</organism>
<keyword evidence="4" id="KW-1185">Reference proteome</keyword>
<accession>A0A1Z1WRW5</accession>
<feature type="transmembrane region" description="Helical" evidence="1">
    <location>
        <begin position="126"/>
        <end position="147"/>
    </location>
</feature>
<dbReference type="STRING" id="67267.GCA_000716675_00564"/>
<dbReference type="EMBL" id="CP021748">
    <property type="protein sequence ID" value="ARX89170.1"/>
    <property type="molecule type" value="Genomic_DNA"/>
</dbReference>
<evidence type="ECO:0000313" key="3">
    <source>
        <dbReference type="EMBL" id="ARX89170.1"/>
    </source>
</evidence>
<dbReference type="AlphaFoldDB" id="A0A1Z1WRW5"/>
<evidence type="ECO:0000313" key="4">
    <source>
        <dbReference type="Proteomes" id="UP000195880"/>
    </source>
</evidence>
<keyword evidence="1" id="KW-0472">Membrane</keyword>
<sequence length="245" mass="25752">MLYALVGVLALRIAFADDGGKQADRGGALTEIADKPFGSALLWLLGLALVGMAVWRLSEALFGQAGPDGHKARKRLASAARAVFYGVVAYSVLAYVTGDKGSGSGSSDRQSDDVTATALGWPAGQWIVGAVGAGLAVAGVWIAVRAMRRKYHKHLRMNEMSTPVRRTVDTLGVVGGSGRGAVFAVAGVFVLVAAVRHEPGEAKGMDDVLRSFRDTPAGPWLLMAVAVALVAFGLFSWACARWRRV</sequence>
<proteinExistence type="predicted"/>
<feature type="domain" description="DUF1206" evidence="2">
    <location>
        <begin position="2"/>
        <end position="62"/>
    </location>
</feature>
<feature type="transmembrane region" description="Helical" evidence="1">
    <location>
        <begin position="40"/>
        <end position="58"/>
    </location>
</feature>
<feature type="domain" description="DUF1206" evidence="2">
    <location>
        <begin position="175"/>
        <end position="243"/>
    </location>
</feature>
<dbReference type="InterPro" id="IPR009597">
    <property type="entry name" value="DUF1206"/>
</dbReference>
<keyword evidence="1" id="KW-1133">Transmembrane helix</keyword>
<gene>
    <name evidence="3" type="ORF">SMD44_08657</name>
</gene>
<feature type="domain" description="DUF1206" evidence="2">
    <location>
        <begin position="78"/>
        <end position="149"/>
    </location>
</feature>
<dbReference type="KEGG" id="salf:SMD44_08657"/>
<reference evidence="3 4" key="1">
    <citation type="submission" date="2017-05" db="EMBL/GenBank/DDBJ databases">
        <title>Streptomyces alboflavus Genome sequencing and assembly.</title>
        <authorList>
            <person name="Wang Y."/>
            <person name="Du B."/>
            <person name="Ding Y."/>
            <person name="Liu H."/>
            <person name="Hou Q."/>
            <person name="Liu K."/>
            <person name="Wang C."/>
            <person name="Yao L."/>
        </authorList>
    </citation>
    <scope>NUCLEOTIDE SEQUENCE [LARGE SCALE GENOMIC DNA]</scope>
    <source>
        <strain evidence="3 4">MDJK44</strain>
    </source>
</reference>
<evidence type="ECO:0000256" key="1">
    <source>
        <dbReference type="SAM" id="Phobius"/>
    </source>
</evidence>
<name>A0A1Z1WRW5_9ACTN</name>
<feature type="transmembrane region" description="Helical" evidence="1">
    <location>
        <begin position="168"/>
        <end position="195"/>
    </location>
</feature>
<feature type="transmembrane region" description="Helical" evidence="1">
    <location>
        <begin position="220"/>
        <end position="240"/>
    </location>
</feature>